<feature type="transmembrane region" description="Helical" evidence="1">
    <location>
        <begin position="318"/>
        <end position="345"/>
    </location>
</feature>
<feature type="transmembrane region" description="Helical" evidence="1">
    <location>
        <begin position="187"/>
        <end position="216"/>
    </location>
</feature>
<sequence>MAEISTQIQDKAKERKEDESIFSLGMKIQKEREVYRAYGAGGGGFEEKPTKGEIVTWYFYGFCTNFVLTVLIPIVFPLLISQTVPDLPEPPQGWLKSYKGLKCLQEEMQLYGGLVFREVRVGRTSFSPLEWTSISWITGLLLSAPILGVMSFSLDHGQSQQLIAGAATGIGALFCLPAGFFRKSGIFLPYIAAIVAASTVAGAASSRYLALLIRGFTGSKLPKSQFAIRRVVASKLSLYSTVAGCFGAIIMASFTYNMLNHSDHFTALWVVSIFSGLLWGLGLINIFGVARSAGSSADSQDDDPAPIAHLFSIFRYPFAAASLALIFLSSFLIMCVFVGSLLYAFGTVLALDCTPAGKEGAFSAWFSWARALGTCAGFALAAAMPGNVGKTFGISLCAAIVAMVVLIFGNISSLKGAKTAGHVIKIRKGS</sequence>
<feature type="transmembrane region" description="Helical" evidence="1">
    <location>
        <begin position="57"/>
        <end position="80"/>
    </location>
</feature>
<feature type="transmembrane region" description="Helical" evidence="1">
    <location>
        <begin position="236"/>
        <end position="256"/>
    </location>
</feature>
<keyword evidence="1" id="KW-0472">Membrane</keyword>
<comment type="caution">
    <text evidence="2">The sequence shown here is derived from an EMBL/GenBank/DDBJ whole genome shotgun (WGS) entry which is preliminary data.</text>
</comment>
<evidence type="ECO:0000256" key="1">
    <source>
        <dbReference type="SAM" id="Phobius"/>
    </source>
</evidence>
<accession>S8DFJ1</accession>
<proteinExistence type="predicted"/>
<keyword evidence="1" id="KW-1133">Transmembrane helix</keyword>
<name>S8DFJ1_9LAMI</name>
<gene>
    <name evidence="2" type="ORF">M569_13231</name>
</gene>
<feature type="transmembrane region" description="Helical" evidence="1">
    <location>
        <begin position="268"/>
        <end position="290"/>
    </location>
</feature>
<evidence type="ECO:0000313" key="3">
    <source>
        <dbReference type="Proteomes" id="UP000015453"/>
    </source>
</evidence>
<evidence type="ECO:0000313" key="2">
    <source>
        <dbReference type="EMBL" id="EPS61563.1"/>
    </source>
</evidence>
<reference evidence="2 3" key="1">
    <citation type="journal article" date="2013" name="BMC Genomics">
        <title>The miniature genome of a carnivorous plant Genlisea aurea contains a low number of genes and short non-coding sequences.</title>
        <authorList>
            <person name="Leushkin E.V."/>
            <person name="Sutormin R.A."/>
            <person name="Nabieva E.R."/>
            <person name="Penin A.A."/>
            <person name="Kondrashov A.S."/>
            <person name="Logacheva M.D."/>
        </authorList>
    </citation>
    <scope>NUCLEOTIDE SEQUENCE [LARGE SCALE GENOMIC DNA]</scope>
</reference>
<keyword evidence="1" id="KW-0812">Transmembrane</keyword>
<feature type="transmembrane region" description="Helical" evidence="1">
    <location>
        <begin position="162"/>
        <end position="181"/>
    </location>
</feature>
<keyword evidence="3" id="KW-1185">Reference proteome</keyword>
<dbReference type="PANTHER" id="PTHR37891:SF1">
    <property type="entry name" value="OS06G0113900 PROTEIN"/>
    <property type="match status" value="1"/>
</dbReference>
<dbReference type="Proteomes" id="UP000015453">
    <property type="component" value="Unassembled WGS sequence"/>
</dbReference>
<feature type="transmembrane region" description="Helical" evidence="1">
    <location>
        <begin position="133"/>
        <end position="150"/>
    </location>
</feature>
<organism evidence="2 3">
    <name type="scientific">Genlisea aurea</name>
    <dbReference type="NCBI Taxonomy" id="192259"/>
    <lineage>
        <taxon>Eukaryota</taxon>
        <taxon>Viridiplantae</taxon>
        <taxon>Streptophyta</taxon>
        <taxon>Embryophyta</taxon>
        <taxon>Tracheophyta</taxon>
        <taxon>Spermatophyta</taxon>
        <taxon>Magnoliopsida</taxon>
        <taxon>eudicotyledons</taxon>
        <taxon>Gunneridae</taxon>
        <taxon>Pentapetalae</taxon>
        <taxon>asterids</taxon>
        <taxon>lamiids</taxon>
        <taxon>Lamiales</taxon>
        <taxon>Lentibulariaceae</taxon>
        <taxon>Genlisea</taxon>
    </lineage>
</organism>
<feature type="transmembrane region" description="Helical" evidence="1">
    <location>
        <begin position="391"/>
        <end position="411"/>
    </location>
</feature>
<dbReference type="EMBL" id="AUSU01006743">
    <property type="protein sequence ID" value="EPS61563.1"/>
    <property type="molecule type" value="Genomic_DNA"/>
</dbReference>
<feature type="non-terminal residue" evidence="2">
    <location>
        <position position="430"/>
    </location>
</feature>
<dbReference type="AlphaFoldDB" id="S8DFJ1"/>
<dbReference type="PANTHER" id="PTHR37891">
    <property type="entry name" value="OS06G0113900 PROTEIN"/>
    <property type="match status" value="1"/>
</dbReference>
<dbReference type="OrthoDB" id="1869137at2759"/>
<protein>
    <submittedName>
        <fullName evidence="2">Uncharacterized protein</fullName>
    </submittedName>
</protein>